<gene>
    <name evidence="1" type="ORF">ACFYXQ_37225</name>
</gene>
<sequence length="58" mass="6307">MGQHVQQMPAPVVADALGYHHVTATKLAAEAAVVRSRYVTTPRFRSPTGWTSPTTRDS</sequence>
<evidence type="ECO:0000313" key="2">
    <source>
        <dbReference type="Proteomes" id="UP001601992"/>
    </source>
</evidence>
<organism evidence="1 2">
    <name type="scientific">Nocardia jiangxiensis</name>
    <dbReference type="NCBI Taxonomy" id="282685"/>
    <lineage>
        <taxon>Bacteria</taxon>
        <taxon>Bacillati</taxon>
        <taxon>Actinomycetota</taxon>
        <taxon>Actinomycetes</taxon>
        <taxon>Mycobacteriales</taxon>
        <taxon>Nocardiaceae</taxon>
        <taxon>Nocardia</taxon>
    </lineage>
</organism>
<protein>
    <submittedName>
        <fullName evidence="1">Uncharacterized protein</fullName>
    </submittedName>
</protein>
<comment type="caution">
    <text evidence="1">The sequence shown here is derived from an EMBL/GenBank/DDBJ whole genome shotgun (WGS) entry which is preliminary data.</text>
</comment>
<reference evidence="1 2" key="1">
    <citation type="submission" date="2024-10" db="EMBL/GenBank/DDBJ databases">
        <title>The Natural Products Discovery Center: Release of the First 8490 Sequenced Strains for Exploring Actinobacteria Biosynthetic Diversity.</title>
        <authorList>
            <person name="Kalkreuter E."/>
            <person name="Kautsar S.A."/>
            <person name="Yang D."/>
            <person name="Bader C.D."/>
            <person name="Teijaro C.N."/>
            <person name="Fluegel L."/>
            <person name="Davis C.M."/>
            <person name="Simpson J.R."/>
            <person name="Lauterbach L."/>
            <person name="Steele A.D."/>
            <person name="Gui C."/>
            <person name="Meng S."/>
            <person name="Li G."/>
            <person name="Viehrig K."/>
            <person name="Ye F."/>
            <person name="Su P."/>
            <person name="Kiefer A.F."/>
            <person name="Nichols A."/>
            <person name="Cepeda A.J."/>
            <person name="Yan W."/>
            <person name="Fan B."/>
            <person name="Jiang Y."/>
            <person name="Adhikari A."/>
            <person name="Zheng C.-J."/>
            <person name="Schuster L."/>
            <person name="Cowan T.M."/>
            <person name="Smanski M.J."/>
            <person name="Chevrette M.G."/>
            <person name="De Carvalho L.P.S."/>
            <person name="Shen B."/>
        </authorList>
    </citation>
    <scope>NUCLEOTIDE SEQUENCE [LARGE SCALE GENOMIC DNA]</scope>
    <source>
        <strain evidence="1 2">NPDC002593</strain>
    </source>
</reference>
<name>A0ABW6SAS1_9NOCA</name>
<accession>A0ABW6SAS1</accession>
<proteinExistence type="predicted"/>
<dbReference type="Proteomes" id="UP001601992">
    <property type="component" value="Unassembled WGS sequence"/>
</dbReference>
<dbReference type="RefSeq" id="WP_387406396.1">
    <property type="nucleotide sequence ID" value="NZ_JBIAQY010000018.1"/>
</dbReference>
<evidence type="ECO:0000313" key="1">
    <source>
        <dbReference type="EMBL" id="MFF3573415.1"/>
    </source>
</evidence>
<keyword evidence="2" id="KW-1185">Reference proteome</keyword>
<dbReference type="EMBL" id="JBIAQY010000018">
    <property type="protein sequence ID" value="MFF3573415.1"/>
    <property type="molecule type" value="Genomic_DNA"/>
</dbReference>